<dbReference type="InterPro" id="IPR029044">
    <property type="entry name" value="Nucleotide-diphossugar_trans"/>
</dbReference>
<feature type="domain" description="Glycosyltransferase 2-like" evidence="1">
    <location>
        <begin position="17"/>
        <end position="170"/>
    </location>
</feature>
<dbReference type="PANTHER" id="PTHR43630:SF2">
    <property type="entry name" value="GLYCOSYLTRANSFERASE"/>
    <property type="match status" value="1"/>
</dbReference>
<name>A0A0W8E6S7_9ZZZZ</name>
<dbReference type="PANTHER" id="PTHR43630">
    <property type="entry name" value="POLY-BETA-1,6-N-ACETYL-D-GLUCOSAMINE SYNTHASE"/>
    <property type="match status" value="1"/>
</dbReference>
<organism evidence="2">
    <name type="scientific">hydrocarbon metagenome</name>
    <dbReference type="NCBI Taxonomy" id="938273"/>
    <lineage>
        <taxon>unclassified sequences</taxon>
        <taxon>metagenomes</taxon>
        <taxon>ecological metagenomes</taxon>
    </lineage>
</organism>
<protein>
    <submittedName>
        <fullName evidence="2">Glycosyl transferase, group 2 family protein</fullName>
    </submittedName>
</protein>
<evidence type="ECO:0000259" key="1">
    <source>
        <dbReference type="Pfam" id="PF00535"/>
    </source>
</evidence>
<dbReference type="Pfam" id="PF00535">
    <property type="entry name" value="Glycos_transf_2"/>
    <property type="match status" value="2"/>
</dbReference>
<dbReference type="SUPFAM" id="SSF48452">
    <property type="entry name" value="TPR-like"/>
    <property type="match status" value="1"/>
</dbReference>
<evidence type="ECO:0000313" key="2">
    <source>
        <dbReference type="EMBL" id="KUG04350.1"/>
    </source>
</evidence>
<feature type="domain" description="Glycosyltransferase 2-like" evidence="1">
    <location>
        <begin position="255"/>
        <end position="375"/>
    </location>
</feature>
<dbReference type="Gene3D" id="3.90.550.10">
    <property type="entry name" value="Spore Coat Polysaccharide Biosynthesis Protein SpsA, Chain A"/>
    <property type="match status" value="2"/>
</dbReference>
<sequence length="608" mass="70742">MKTTIVLLTDIDLELTQQCLKYIRRYADEPYELIVVNNGSEEETVAYLQAQDDIQLIVNSENEGIARGYNQGTELASGKYLLFMTYYSLLTEKSLSSMLLCLQDEDEAAMVGPVSNEVSGYQRINIPYADLSQIASFARINREKKLGARKQVFRLLSHCLLVKKDVLEELGGFDERFGRETYEDDDLCLRAVNKGYSLYVAQDAFVHYINPLSSPSFNKFEYYQLLTENRQKAIDKWGFDIAEYLIKLRVPISISLCMIVKNEEEVLARCLDCVKGIADEIIIVDTGSTDKTKEIAGAYTDKIYDFAWIDDFAAARNYAFQQASKEYILWLDADDIIMEEDRIKFLALKQNLDPTIDSVTMNYNLAFDQYGNVTTSLRRNRLVKRLNHFSWIGAVHEYLAVYGRIMDSDIAVTHKSEWHDSDRNLKIYEKRLATGEVFSPRDQYYYANELMDHKNYKKAVEWYQKFLDSGLGWVEDNIATCRKLADCFFQIGDPDNALKFIFKSFLYDTPRAEFCCQLGYHFLSLERFKHAVFWYKLATQLERPFDNRGFVNHACWTWVPHIQLCVCYDRLGEYELAYQHNEIAATFIPDDINIIKNRSYLKKILKKE</sequence>
<dbReference type="Gene3D" id="1.25.40.10">
    <property type="entry name" value="Tetratricopeptide repeat domain"/>
    <property type="match status" value="1"/>
</dbReference>
<proteinExistence type="predicted"/>
<accession>A0A0W8E6S7</accession>
<dbReference type="InterPro" id="IPR011990">
    <property type="entry name" value="TPR-like_helical_dom_sf"/>
</dbReference>
<dbReference type="AlphaFoldDB" id="A0A0W8E6S7"/>
<dbReference type="SUPFAM" id="SSF53448">
    <property type="entry name" value="Nucleotide-diphospho-sugar transferases"/>
    <property type="match status" value="2"/>
</dbReference>
<dbReference type="GO" id="GO:0016757">
    <property type="term" value="F:glycosyltransferase activity"/>
    <property type="evidence" value="ECO:0007669"/>
    <property type="project" value="UniProtKB-KW"/>
</dbReference>
<dbReference type="CDD" id="cd02511">
    <property type="entry name" value="Beta4Glucosyltransferase"/>
    <property type="match status" value="1"/>
</dbReference>
<gene>
    <name evidence="2" type="ORF">ASZ90_018250</name>
</gene>
<comment type="caution">
    <text evidence="2">The sequence shown here is derived from an EMBL/GenBank/DDBJ whole genome shotgun (WGS) entry which is preliminary data.</text>
</comment>
<keyword evidence="2" id="KW-0808">Transferase</keyword>
<reference evidence="2" key="1">
    <citation type="journal article" date="2015" name="Proc. Natl. Acad. Sci. U.S.A.">
        <title>Networks of energetic and metabolic interactions define dynamics in microbial communities.</title>
        <authorList>
            <person name="Embree M."/>
            <person name="Liu J.K."/>
            <person name="Al-Bassam M.M."/>
            <person name="Zengler K."/>
        </authorList>
    </citation>
    <scope>NUCLEOTIDE SEQUENCE</scope>
</reference>
<dbReference type="EMBL" id="LNQE01001852">
    <property type="protein sequence ID" value="KUG04350.1"/>
    <property type="molecule type" value="Genomic_DNA"/>
</dbReference>
<dbReference type="InterPro" id="IPR001173">
    <property type="entry name" value="Glyco_trans_2-like"/>
</dbReference>